<accession>A0ABD4SA33</accession>
<sequence length="218" mass="25037">MLNDIIATLLTVGGVGFVNFMVTEQLGTVNLYKDSNQARLGYSLIWSIVDFSIYLLAKNLLSSYLQGDMLLIAVMLITLVGAWLLTYLLAWPLHDLLFTLYSKKAAQHKSKDFLIDNQSVLESTLGIEDKETTVYVYDFEHNPLGYGILSEYSTDENNSCIRVDPFRDPDGETHLQYSYDDLMLKIQSETYQEKYDTRQFIDFKHRFIIIVAIEDPES</sequence>
<dbReference type="RefSeq" id="WP_231523234.1">
    <property type="nucleotide sequence ID" value="NZ_JAJNUD010000003.1"/>
</dbReference>
<feature type="transmembrane region" description="Helical" evidence="1">
    <location>
        <begin position="39"/>
        <end position="57"/>
    </location>
</feature>
<gene>
    <name evidence="2" type="ORF">LOB39_02460</name>
</gene>
<feature type="transmembrane region" description="Helical" evidence="1">
    <location>
        <begin position="69"/>
        <end position="90"/>
    </location>
</feature>
<dbReference type="Proteomes" id="UP001320314">
    <property type="component" value="Unassembled WGS sequence"/>
</dbReference>
<feature type="transmembrane region" description="Helical" evidence="1">
    <location>
        <begin position="6"/>
        <end position="27"/>
    </location>
</feature>
<dbReference type="EMBL" id="JAJNUD010000003">
    <property type="protein sequence ID" value="MCD5517438.1"/>
    <property type="molecule type" value="Genomic_DNA"/>
</dbReference>
<reference evidence="2 3" key="1">
    <citation type="submission" date="2021-12" db="EMBL/GenBank/DDBJ databases">
        <title>Antimicrobial susceptibility of Lactobacillus delbrueckii subsp. lactis obtained from milk products and other habitats.</title>
        <authorList>
            <person name="Shani N."/>
        </authorList>
    </citation>
    <scope>NUCLEOTIDE SEQUENCE [LARGE SCALE GENOMIC DNA]</scope>
    <source>
        <strain evidence="2 3">CIRM BIA 266</strain>
    </source>
</reference>
<dbReference type="AlphaFoldDB" id="A0ABD4SA33"/>
<evidence type="ECO:0000256" key="1">
    <source>
        <dbReference type="SAM" id="Phobius"/>
    </source>
</evidence>
<proteinExistence type="predicted"/>
<evidence type="ECO:0000313" key="3">
    <source>
        <dbReference type="Proteomes" id="UP001320314"/>
    </source>
</evidence>
<keyword evidence="1" id="KW-0812">Transmembrane</keyword>
<protein>
    <submittedName>
        <fullName evidence="2">Uncharacterized protein</fullName>
    </submittedName>
</protein>
<evidence type="ECO:0000313" key="2">
    <source>
        <dbReference type="EMBL" id="MCD5517438.1"/>
    </source>
</evidence>
<keyword evidence="1" id="KW-0472">Membrane</keyword>
<name>A0ABD4SA33_9LACO</name>
<comment type="caution">
    <text evidence="2">The sequence shown here is derived from an EMBL/GenBank/DDBJ whole genome shotgun (WGS) entry which is preliminary data.</text>
</comment>
<organism evidence="2 3">
    <name type="scientific">Lactobacillus delbrueckii subsp. allosunkii</name>
    <dbReference type="NCBI Taxonomy" id="1050107"/>
    <lineage>
        <taxon>Bacteria</taxon>
        <taxon>Bacillati</taxon>
        <taxon>Bacillota</taxon>
        <taxon>Bacilli</taxon>
        <taxon>Lactobacillales</taxon>
        <taxon>Lactobacillaceae</taxon>
        <taxon>Lactobacillus</taxon>
    </lineage>
</organism>
<keyword evidence="1" id="KW-1133">Transmembrane helix</keyword>